<keyword evidence="4" id="KW-1185">Reference proteome</keyword>
<keyword evidence="2" id="KW-0472">Membrane</keyword>
<dbReference type="Proteomes" id="UP001163152">
    <property type="component" value="Chromosome"/>
</dbReference>
<evidence type="ECO:0000256" key="2">
    <source>
        <dbReference type="SAM" id="Phobius"/>
    </source>
</evidence>
<keyword evidence="2" id="KW-0812">Transmembrane</keyword>
<evidence type="ECO:0000313" key="3">
    <source>
        <dbReference type="EMBL" id="WAL58579.1"/>
    </source>
</evidence>
<organism evidence="3 4">
    <name type="scientific">Thermocoleostomius sinensis A174</name>
    <dbReference type="NCBI Taxonomy" id="2016057"/>
    <lineage>
        <taxon>Bacteria</taxon>
        <taxon>Bacillati</taxon>
        <taxon>Cyanobacteriota</taxon>
        <taxon>Cyanophyceae</taxon>
        <taxon>Oculatellales</taxon>
        <taxon>Oculatellaceae</taxon>
        <taxon>Thermocoleostomius</taxon>
    </lineage>
</organism>
<keyword evidence="2" id="KW-1133">Transmembrane helix</keyword>
<name>A0A9E9C5V3_9CYAN</name>
<dbReference type="EMBL" id="CP113797">
    <property type="protein sequence ID" value="WAL58579.1"/>
    <property type="molecule type" value="Genomic_DNA"/>
</dbReference>
<feature type="region of interest" description="Disordered" evidence="1">
    <location>
        <begin position="181"/>
        <end position="203"/>
    </location>
</feature>
<proteinExistence type="predicted"/>
<feature type="compositionally biased region" description="Polar residues" evidence="1">
    <location>
        <begin position="181"/>
        <end position="196"/>
    </location>
</feature>
<reference evidence="3" key="1">
    <citation type="submission" date="2022-12" db="EMBL/GenBank/DDBJ databases">
        <title>Polyphasic identification of a Novel Hot-Spring Cyanobacterium Ocullathermofonsia sinensis gen nov. sp. nov. and Genomic Insights on its Adaptations to the Thermal Habitat.</title>
        <authorList>
            <person name="Daroch M."/>
            <person name="Tang J."/>
            <person name="Jiang Y."/>
        </authorList>
    </citation>
    <scope>NUCLEOTIDE SEQUENCE</scope>
    <source>
        <strain evidence="3">PKUAC-SCTA174</strain>
    </source>
</reference>
<dbReference type="KEGG" id="tsin:OXH18_15485"/>
<evidence type="ECO:0000256" key="1">
    <source>
        <dbReference type="SAM" id="MobiDB-lite"/>
    </source>
</evidence>
<sequence>MGKEVIAASIALIGVIVSVLISFFTSRRQANIEVEKLRAEIHQDFSLRLFEKRLEHYPDLYQYLSEFKKVIQYEEVTQERIVGFLKKLQEWDSRHSILFGSDTGKLLYHFREEVFNLMRRSNQDIQVYFNDSETRHLFIQKMAQLELSLKSELGIYTYNSPTDVREAKRFRSYQEVTEFSRQRTQLKNSKSRSNIASEEDGVK</sequence>
<accession>A0A9E9C5V3</accession>
<gene>
    <name evidence="3" type="ORF">OXH18_15485</name>
</gene>
<evidence type="ECO:0000313" key="4">
    <source>
        <dbReference type="Proteomes" id="UP001163152"/>
    </source>
</evidence>
<feature type="transmembrane region" description="Helical" evidence="2">
    <location>
        <begin position="6"/>
        <end position="26"/>
    </location>
</feature>
<dbReference type="AlphaFoldDB" id="A0A9E9C5V3"/>
<dbReference type="RefSeq" id="WP_268608001.1">
    <property type="nucleotide sequence ID" value="NZ_CP113797.1"/>
</dbReference>
<protein>
    <submittedName>
        <fullName evidence="3">Uncharacterized protein</fullName>
    </submittedName>
</protein>